<dbReference type="AlphaFoldDB" id="G0U1V5"/>
<dbReference type="Pfam" id="PF23398">
    <property type="entry name" value="FAZ1_cons"/>
    <property type="match status" value="1"/>
</dbReference>
<keyword evidence="1" id="KW-0175">Coiled coil</keyword>
<feature type="coiled-coil region" evidence="1">
    <location>
        <begin position="252"/>
        <end position="289"/>
    </location>
</feature>
<feature type="region of interest" description="Disordered" evidence="2">
    <location>
        <begin position="585"/>
        <end position="662"/>
    </location>
</feature>
<dbReference type="EMBL" id="HE573025">
    <property type="protein sequence ID" value="CCC50254.1"/>
    <property type="molecule type" value="Genomic_DNA"/>
</dbReference>
<organism evidence="4">
    <name type="scientific">Trypanosoma vivax (strain Y486)</name>
    <dbReference type="NCBI Taxonomy" id="1055687"/>
    <lineage>
        <taxon>Eukaryota</taxon>
        <taxon>Discoba</taxon>
        <taxon>Euglenozoa</taxon>
        <taxon>Kinetoplastea</taxon>
        <taxon>Metakinetoplastina</taxon>
        <taxon>Trypanosomatida</taxon>
        <taxon>Trypanosomatidae</taxon>
        <taxon>Trypanosoma</taxon>
        <taxon>Duttonella</taxon>
    </lineage>
</organism>
<proteinExistence type="predicted"/>
<evidence type="ECO:0000259" key="3">
    <source>
        <dbReference type="Pfam" id="PF23398"/>
    </source>
</evidence>
<dbReference type="Gene3D" id="1.20.920.60">
    <property type="match status" value="1"/>
</dbReference>
<gene>
    <name evidence="4" type="ORF">TVY486_0900770</name>
</gene>
<feature type="compositionally biased region" description="Basic and acidic residues" evidence="2">
    <location>
        <begin position="643"/>
        <end position="662"/>
    </location>
</feature>
<feature type="domain" description="Flagellar attachment zone protein 1 conserved" evidence="3">
    <location>
        <begin position="344"/>
        <end position="426"/>
    </location>
</feature>
<feature type="non-terminal residue" evidence="4">
    <location>
        <position position="1"/>
    </location>
</feature>
<evidence type="ECO:0000256" key="1">
    <source>
        <dbReference type="SAM" id="Coils"/>
    </source>
</evidence>
<evidence type="ECO:0000313" key="4">
    <source>
        <dbReference type="EMBL" id="CCC50254.1"/>
    </source>
</evidence>
<protein>
    <recommendedName>
        <fullName evidence="3">Flagellar attachment zone protein 1 conserved domain-containing protein</fullName>
    </recommendedName>
</protein>
<accession>G0U1V5</accession>
<sequence length="662" mass="75499">QLPPRYWRYLRSPGNPPDELIPLTRAMLVALQEDANGSWETMQNVLRQPDFLDRILKLDCTMTPLPKPRRKRIKKELAACPVVGNEFSRNQKGVQPQRIQGAPLIEVISEWLLAQIACSEIRENEERVLEGCYADLQEQAILVTEINVMRERLGMLREQIADKKLSLTSGCPLPLITPEEEPTTTDSYFVQRVEKGRTAWEIIPRNSVLVLFGSKDEDIRNDQEGRVHVRLLADELAKMQQTVHRANDVHDLDELEALDAAEEREEEEKRELLQRMEELRKKEVFTEDDEEEMRQLDALLTDVIRRHERTVWRRRVLQKAGRDKLYLEKHRKVADIIQSGLSLSFFGTFWHRLLCSEEHRRNLTDALCEDLSAALCLPKENYSDFVFVAQPMEVSFLVKHSSDVGKDDLQEQAYSYCYPLVCAYYQQITGGLTVLLTTPTREEALKIIEEERERLLELNFAGNGLSEALEDFIDDEEYTDDEDYRQPQVTIAEVRCDYDPVVRYNYPPFAYQETTTLSPRGEVVDSSLKEQREEGERSLQLRDSAVAEDCVEVGQEAVEDEVGTEDYVPEVVAPVAEDYPVEELRAQSAEDEGVPQGIDKIPSPADEKNPSDIAGEVEGKAAELGGVEVDAEAEAEKVPSPADKGDPPVLADEKSPEEEKRA</sequence>
<dbReference type="InterPro" id="IPR056614">
    <property type="entry name" value="FAZ1_cons"/>
</dbReference>
<evidence type="ECO:0000256" key="2">
    <source>
        <dbReference type="SAM" id="MobiDB-lite"/>
    </source>
</evidence>
<reference evidence="4" key="1">
    <citation type="journal article" date="2012" name="Proc. Natl. Acad. Sci. U.S.A.">
        <title>Antigenic diversity is generated by distinct evolutionary mechanisms in African trypanosome species.</title>
        <authorList>
            <person name="Jackson A.P."/>
            <person name="Berry A."/>
            <person name="Aslett M."/>
            <person name="Allison H.C."/>
            <person name="Burton P."/>
            <person name="Vavrova-Anderson J."/>
            <person name="Brown R."/>
            <person name="Browne H."/>
            <person name="Corton N."/>
            <person name="Hauser H."/>
            <person name="Gamble J."/>
            <person name="Gilderthorp R."/>
            <person name="Marcello L."/>
            <person name="McQuillan J."/>
            <person name="Otto T.D."/>
            <person name="Quail M.A."/>
            <person name="Sanders M.J."/>
            <person name="van Tonder A."/>
            <person name="Ginger M.L."/>
            <person name="Field M.C."/>
            <person name="Barry J.D."/>
            <person name="Hertz-Fowler C."/>
            <person name="Berriman M."/>
        </authorList>
    </citation>
    <scope>NUCLEOTIDE SEQUENCE</scope>
    <source>
        <strain evidence="4">Y486</strain>
    </source>
</reference>
<dbReference type="VEuPathDB" id="TriTrypDB:TvY486_0900770"/>
<name>G0U1V5_TRYVY</name>